<reference evidence="2" key="1">
    <citation type="journal article" date="2014" name="Int. J. Syst. Evol. Microbiol.">
        <title>Complete genome sequence of Corynebacterium casei LMG S-19264T (=DSM 44701T), isolated from a smear-ripened cheese.</title>
        <authorList>
            <consortium name="US DOE Joint Genome Institute (JGI-PGF)"/>
            <person name="Walter F."/>
            <person name="Albersmeier A."/>
            <person name="Kalinowski J."/>
            <person name="Ruckert C."/>
        </authorList>
    </citation>
    <scope>NUCLEOTIDE SEQUENCE</scope>
    <source>
        <strain evidence="2">CGMCC 1.14984</strain>
    </source>
</reference>
<protein>
    <submittedName>
        <fullName evidence="3">DUF2849 domain-containing protein</fullName>
    </submittedName>
</protein>
<proteinExistence type="predicted"/>
<feature type="region of interest" description="Disordered" evidence="1">
    <location>
        <begin position="1"/>
        <end position="21"/>
    </location>
</feature>
<evidence type="ECO:0000256" key="1">
    <source>
        <dbReference type="SAM" id="MobiDB-lite"/>
    </source>
</evidence>
<dbReference type="EMBL" id="VCJR02000002">
    <property type="protein sequence ID" value="NHK28321.1"/>
    <property type="molecule type" value="Genomic_DNA"/>
</dbReference>
<evidence type="ECO:0000313" key="4">
    <source>
        <dbReference type="Proteomes" id="UP000621856"/>
    </source>
</evidence>
<evidence type="ECO:0000313" key="5">
    <source>
        <dbReference type="Proteomes" id="UP000818603"/>
    </source>
</evidence>
<reference evidence="2" key="3">
    <citation type="submission" date="2020-09" db="EMBL/GenBank/DDBJ databases">
        <authorList>
            <person name="Sun Q."/>
            <person name="Zhou Y."/>
        </authorList>
    </citation>
    <scope>NUCLEOTIDE SEQUENCE</scope>
    <source>
        <strain evidence="2">CGMCC 1.14984</strain>
    </source>
</reference>
<accession>A0A8J3A3W5</accession>
<dbReference type="Proteomes" id="UP000621856">
    <property type="component" value="Unassembled WGS sequence"/>
</dbReference>
<dbReference type="Proteomes" id="UP000818603">
    <property type="component" value="Unassembled WGS sequence"/>
</dbReference>
<evidence type="ECO:0000313" key="3">
    <source>
        <dbReference type="EMBL" id="NHK28321.1"/>
    </source>
</evidence>
<dbReference type="AlphaFoldDB" id="A0A8J3A3W5"/>
<dbReference type="RefSeq" id="WP_155140223.1">
    <property type="nucleotide sequence ID" value="NZ_BMGZ01000002.1"/>
</dbReference>
<evidence type="ECO:0000313" key="2">
    <source>
        <dbReference type="EMBL" id="GGH98123.1"/>
    </source>
</evidence>
<name>A0A8J3A3W5_9PROT</name>
<dbReference type="InterPro" id="IPR021270">
    <property type="entry name" value="DUF2849"/>
</dbReference>
<dbReference type="EMBL" id="BMGZ01000002">
    <property type="protein sequence ID" value="GGH98123.1"/>
    <property type="molecule type" value="Genomic_DNA"/>
</dbReference>
<gene>
    <name evidence="3" type="ORF">FF098_010430</name>
    <name evidence="2" type="ORF">GCM10011355_20970</name>
</gene>
<organism evidence="2 4">
    <name type="scientific">Aquisalinus luteolus</name>
    <dbReference type="NCBI Taxonomy" id="1566827"/>
    <lineage>
        <taxon>Bacteria</taxon>
        <taxon>Pseudomonadati</taxon>
        <taxon>Pseudomonadota</taxon>
        <taxon>Alphaproteobacteria</taxon>
        <taxon>Parvularculales</taxon>
        <taxon>Parvularculaceae</taxon>
        <taxon>Aquisalinus</taxon>
    </lineage>
</organism>
<sequence length="116" mass="12285">MADKPVKISTGGVKKGRNEGEKAVTANRLSDGITVYLYDDGSWQDALRGAAVFEGDDALAALEQATAQETIVVGPYLMDVVQDGDTVVPAGRALLRETIRSAGPTIKSNYSRTEAL</sequence>
<keyword evidence="5" id="KW-1185">Reference proteome</keyword>
<dbReference type="Pfam" id="PF11011">
    <property type="entry name" value="DUF2849"/>
    <property type="match status" value="1"/>
</dbReference>
<comment type="caution">
    <text evidence="2">The sequence shown here is derived from an EMBL/GenBank/DDBJ whole genome shotgun (WGS) entry which is preliminary data.</text>
</comment>
<reference evidence="3 5" key="2">
    <citation type="submission" date="2020-02" db="EMBL/GenBank/DDBJ databases">
        <title>Genome sequence of Parvularcula flava strain NH6-79.</title>
        <authorList>
            <person name="Abdul Karim M.H."/>
            <person name="Lam M.Q."/>
            <person name="Chen S.J."/>
            <person name="Yahya A."/>
            <person name="Shahir S."/>
            <person name="Shamsir M.S."/>
            <person name="Chong C.S."/>
        </authorList>
    </citation>
    <scope>NUCLEOTIDE SEQUENCE [LARGE SCALE GENOMIC DNA]</scope>
    <source>
        <strain evidence="3 5">NH6-79</strain>
    </source>
</reference>